<reference evidence="4 5" key="1">
    <citation type="submission" date="2019-11" db="EMBL/GenBank/DDBJ databases">
        <authorList>
            <person name="Holert J."/>
        </authorList>
    </citation>
    <scope>NUCLEOTIDE SEQUENCE [LARGE SCALE GENOMIC DNA]</scope>
    <source>
        <strain evidence="3">BC3_2A</strain>
        <strain evidence="2">SB11_1A</strain>
    </source>
</reference>
<dbReference type="GO" id="GO:0016740">
    <property type="term" value="F:transferase activity"/>
    <property type="evidence" value="ECO:0007669"/>
    <property type="project" value="UniProtKB-KW"/>
</dbReference>
<dbReference type="Pfam" id="PF01636">
    <property type="entry name" value="APH"/>
    <property type="match status" value="1"/>
</dbReference>
<dbReference type="InterPro" id="IPR051678">
    <property type="entry name" value="AGP_Transferase"/>
</dbReference>
<keyword evidence="4" id="KW-1185">Reference proteome</keyword>
<evidence type="ECO:0000313" key="3">
    <source>
        <dbReference type="EMBL" id="CAA0111356.1"/>
    </source>
</evidence>
<dbReference type="EC" id="2.7.1.-" evidence="3"/>
<gene>
    <name evidence="2" type="ORF">IHBHHGIJ_02475</name>
    <name evidence="3" type="ORF">KFEGEMFD_02662</name>
</gene>
<evidence type="ECO:0000313" key="2">
    <source>
        <dbReference type="EMBL" id="CAA0093428.1"/>
    </source>
</evidence>
<dbReference type="CDD" id="cd05154">
    <property type="entry name" value="ACAD10_11_N-like"/>
    <property type="match status" value="1"/>
</dbReference>
<dbReference type="InterPro" id="IPR002575">
    <property type="entry name" value="Aminoglycoside_PTrfase"/>
</dbReference>
<proteinExistence type="predicted"/>
<dbReference type="EMBL" id="CACSIM010000004">
    <property type="protein sequence ID" value="CAA0111356.1"/>
    <property type="molecule type" value="Genomic_DNA"/>
</dbReference>
<feature type="domain" description="Aminoglycoside phosphotransferase" evidence="1">
    <location>
        <begin position="35"/>
        <end position="265"/>
    </location>
</feature>
<dbReference type="InterPro" id="IPR041726">
    <property type="entry name" value="ACAD10_11_N"/>
</dbReference>
<dbReference type="Proteomes" id="UP000435877">
    <property type="component" value="Unassembled WGS sequence"/>
</dbReference>
<evidence type="ECO:0000313" key="4">
    <source>
        <dbReference type="Proteomes" id="UP000435877"/>
    </source>
</evidence>
<evidence type="ECO:0000259" key="1">
    <source>
        <dbReference type="Pfam" id="PF01636"/>
    </source>
</evidence>
<dbReference type="Proteomes" id="UP000439591">
    <property type="component" value="Unassembled WGS sequence"/>
</dbReference>
<dbReference type="PANTHER" id="PTHR21310">
    <property type="entry name" value="AMINOGLYCOSIDE PHOSPHOTRANSFERASE-RELATED-RELATED"/>
    <property type="match status" value="1"/>
</dbReference>
<dbReference type="PANTHER" id="PTHR21310:SF40">
    <property type="entry name" value="AMINOGLYCOSIDE PHOSPHOTRANSFERASE DOMAIN-CONTAINING PROTEIN-RELATED"/>
    <property type="match status" value="1"/>
</dbReference>
<dbReference type="Gene3D" id="3.30.200.20">
    <property type="entry name" value="Phosphorylase Kinase, domain 1"/>
    <property type="match status" value="1"/>
</dbReference>
<name>A0A5S9Q1P9_9GAMM</name>
<keyword evidence="3" id="KW-0808">Transferase</keyword>
<dbReference type="Gene3D" id="3.90.1200.10">
    <property type="match status" value="1"/>
</dbReference>
<sequence>MTPLVEKDLVDFDRLGEWMQMQGLPGGSFDNQRLLTGGTQNILLYFERGGRPFVLRRPPRHLRASSNKVMLREARMLKSLAGSNVPHPGYIAHCEDESVLGAVFFLMEPVDGFNPATVMPEPHRSDAAMRRRISESHMEALAALGMLDYKSLGLTDFGKPEGFLQRQPGRWRGELDGFSKLDGYGDSNLPFEKEIYDWLENNIPADTTPGIIHGDCHLANTMINNHNGELAALIDWEMSTIGDPLLDLGWVMATTDDDDGFATARIEPTDGFLSIAELIAHYGKYSNRDLSALQWYAVLACFKLGIILEGTHARACAGKADKGVGDMMHGFTVALFNRAQRWIERGIPNG</sequence>
<evidence type="ECO:0000313" key="5">
    <source>
        <dbReference type="Proteomes" id="UP000439591"/>
    </source>
</evidence>
<dbReference type="EMBL" id="CACSIK010000001">
    <property type="protein sequence ID" value="CAA0093428.1"/>
    <property type="molecule type" value="Genomic_DNA"/>
</dbReference>
<dbReference type="RefSeq" id="WP_200842660.1">
    <property type="nucleotide sequence ID" value="NZ_CACSIK010000001.1"/>
</dbReference>
<protein>
    <submittedName>
        <fullName evidence="3">Aminoglycoside phosphotransferase</fullName>
        <ecNumber evidence="3">2.7.1.-</ecNumber>
    </submittedName>
</protein>
<dbReference type="AlphaFoldDB" id="A0A5S9Q1P9"/>
<dbReference type="InterPro" id="IPR011009">
    <property type="entry name" value="Kinase-like_dom_sf"/>
</dbReference>
<accession>A0A5S9Q1P9</accession>
<dbReference type="SUPFAM" id="SSF56112">
    <property type="entry name" value="Protein kinase-like (PK-like)"/>
    <property type="match status" value="1"/>
</dbReference>
<organism evidence="3 5">
    <name type="scientific">Zhongshania aliphaticivorans</name>
    <dbReference type="NCBI Taxonomy" id="1470434"/>
    <lineage>
        <taxon>Bacteria</taxon>
        <taxon>Pseudomonadati</taxon>
        <taxon>Pseudomonadota</taxon>
        <taxon>Gammaproteobacteria</taxon>
        <taxon>Cellvibrionales</taxon>
        <taxon>Spongiibacteraceae</taxon>
        <taxon>Zhongshania</taxon>
    </lineage>
</organism>